<dbReference type="Pfam" id="PF02311">
    <property type="entry name" value="AraC_binding"/>
    <property type="match status" value="1"/>
</dbReference>
<dbReference type="EMBL" id="JALQCW010000045">
    <property type="protein sequence ID" value="MCK9799555.1"/>
    <property type="molecule type" value="Genomic_DNA"/>
</dbReference>
<comment type="function">
    <text evidence="4">Regulatory protein of the TOL plasmid xyl operons. XylS activates the xylXYZLTEGFJQKIH operon required for the degradation of toluene, m-xylene and p-xylene.</text>
</comment>
<dbReference type="Gene3D" id="1.10.10.60">
    <property type="entry name" value="Homeodomain-like"/>
    <property type="match status" value="2"/>
</dbReference>
<keyword evidence="9" id="KW-1185">Reference proteome</keyword>
<dbReference type="SUPFAM" id="SSF46689">
    <property type="entry name" value="Homeodomain-like"/>
    <property type="match status" value="2"/>
</dbReference>
<dbReference type="EMBL" id="JALQCX010000006">
    <property type="protein sequence ID" value="MCK9813420.1"/>
    <property type="molecule type" value="Genomic_DNA"/>
</dbReference>
<keyword evidence="1" id="KW-0805">Transcription regulation</keyword>
<dbReference type="Proteomes" id="UP001155163">
    <property type="component" value="Unassembled WGS sequence"/>
</dbReference>
<comment type="caution">
    <text evidence="6">The sequence shown here is derived from an EMBL/GenBank/DDBJ whole genome shotgun (WGS) entry which is preliminary data.</text>
</comment>
<keyword evidence="3" id="KW-0804">Transcription</keyword>
<organism evidence="6 8">
    <name type="scientific">Pseudomonas morbosilactucae</name>
    <dbReference type="NCBI Taxonomy" id="2938197"/>
    <lineage>
        <taxon>Bacteria</taxon>
        <taxon>Pseudomonadati</taxon>
        <taxon>Pseudomonadota</taxon>
        <taxon>Gammaproteobacteria</taxon>
        <taxon>Pseudomonadales</taxon>
        <taxon>Pseudomonadaceae</taxon>
        <taxon>Pseudomonas</taxon>
    </lineage>
</organism>
<dbReference type="InterPro" id="IPR018060">
    <property type="entry name" value="HTH_AraC"/>
</dbReference>
<evidence type="ECO:0000313" key="9">
    <source>
        <dbReference type="Proteomes" id="UP001155163"/>
    </source>
</evidence>
<dbReference type="SMART" id="SM00342">
    <property type="entry name" value="HTH_ARAC"/>
    <property type="match status" value="1"/>
</dbReference>
<feature type="domain" description="HTH araC/xylS-type" evidence="5">
    <location>
        <begin position="182"/>
        <end position="279"/>
    </location>
</feature>
<dbReference type="Proteomes" id="UP001155059">
    <property type="component" value="Unassembled WGS sequence"/>
</dbReference>
<sequence>MDAPRLPTTLPPTGDFSRFWRIPEGDCELLSARYSQQSFGRHSHERYAIGVITGGVEKLFSRGRQHLCTAGSVVTITPDDIHDGVPGSAEGWVYRMLYIDPAWLNAVLDPQRLAPGYIHRFQEVMRHDPALACLFLQRHRLIESCAPSLERETLLLDLLAQVFQRNGLPIPVVAGTERQAVMRIKQRLEDDFAQHIPLEELAATVDLDPLYMIRVFKQQVGVSPHSYQIQKRIAQVQNLLRAGVSISDASLLCGFFDQSHMTRAFKKVVGVTPGHFRNSRP</sequence>
<reference evidence="8 9" key="2">
    <citation type="journal article" date="2023" name="Plant Pathol.">
        <title>Dismantling and reorganizing Pseudomonas marginalis sensu#lato.</title>
        <authorList>
            <person name="Sawada H."/>
            <person name="Fujikawa T."/>
            <person name="Satou M."/>
        </authorList>
    </citation>
    <scope>NUCLEOTIDE SEQUENCE [LARGE SCALE GENOMIC DNA]</scope>
    <source>
        <strain evidence="6 8">MAFF 302030</strain>
        <strain evidence="7 9">MAFF 302046</strain>
    </source>
</reference>
<dbReference type="GO" id="GO:0043565">
    <property type="term" value="F:sequence-specific DNA binding"/>
    <property type="evidence" value="ECO:0007669"/>
    <property type="project" value="InterPro"/>
</dbReference>
<dbReference type="PANTHER" id="PTHR46796:SF2">
    <property type="entry name" value="TRANSCRIPTIONAL REGULATORY PROTEIN"/>
    <property type="match status" value="1"/>
</dbReference>
<dbReference type="InterPro" id="IPR003313">
    <property type="entry name" value="AraC-bd"/>
</dbReference>
<keyword evidence="2" id="KW-0238">DNA-binding</keyword>
<evidence type="ECO:0000313" key="6">
    <source>
        <dbReference type="EMBL" id="MCK9799555.1"/>
    </source>
</evidence>
<dbReference type="InterPro" id="IPR050204">
    <property type="entry name" value="AraC_XylS_family_regulators"/>
</dbReference>
<evidence type="ECO:0000259" key="5">
    <source>
        <dbReference type="PROSITE" id="PS01124"/>
    </source>
</evidence>
<dbReference type="GO" id="GO:0003700">
    <property type="term" value="F:DNA-binding transcription factor activity"/>
    <property type="evidence" value="ECO:0007669"/>
    <property type="project" value="InterPro"/>
</dbReference>
<accession>A0A9X1YZZ2</accession>
<evidence type="ECO:0000256" key="3">
    <source>
        <dbReference type="ARBA" id="ARBA00023163"/>
    </source>
</evidence>
<evidence type="ECO:0000256" key="2">
    <source>
        <dbReference type="ARBA" id="ARBA00023125"/>
    </source>
</evidence>
<dbReference type="Pfam" id="PF12833">
    <property type="entry name" value="HTH_18"/>
    <property type="match status" value="1"/>
</dbReference>
<evidence type="ECO:0000256" key="1">
    <source>
        <dbReference type="ARBA" id="ARBA00023015"/>
    </source>
</evidence>
<evidence type="ECO:0000256" key="4">
    <source>
        <dbReference type="ARBA" id="ARBA00037345"/>
    </source>
</evidence>
<dbReference type="PROSITE" id="PS01124">
    <property type="entry name" value="HTH_ARAC_FAMILY_2"/>
    <property type="match status" value="1"/>
</dbReference>
<dbReference type="PANTHER" id="PTHR46796">
    <property type="entry name" value="HTH-TYPE TRANSCRIPTIONAL ACTIVATOR RHAS-RELATED"/>
    <property type="match status" value="1"/>
</dbReference>
<dbReference type="InterPro" id="IPR009057">
    <property type="entry name" value="Homeodomain-like_sf"/>
</dbReference>
<reference evidence="8 9" key="1">
    <citation type="journal article" date="2022" name="Int. J. Syst. Evol. Microbiol.">
        <title>Pseudomonas aegrilactucae sp. nov. and Pseudomonas morbosilactucae sp. nov., pathogens causing bacterial rot of lettuce in Japan.</title>
        <authorList>
            <person name="Sawada H."/>
            <person name="Fujikawa T."/>
            <person name="Satou M."/>
        </authorList>
    </citation>
    <scope>NUCLEOTIDE SEQUENCE [LARGE SCALE GENOMIC DNA]</scope>
    <source>
        <strain evidence="6 8">MAFF 302030</strain>
        <strain evidence="7 9">MAFF 302046</strain>
    </source>
</reference>
<dbReference type="InterPro" id="IPR037923">
    <property type="entry name" value="HTH-like"/>
</dbReference>
<proteinExistence type="predicted"/>
<gene>
    <name evidence="6" type="ORF">M1B34_18045</name>
    <name evidence="7" type="ORF">M1B35_04450</name>
</gene>
<name>A0A9X1YZZ2_9PSED</name>
<dbReference type="AlphaFoldDB" id="A0A9X1YZZ2"/>
<protein>
    <submittedName>
        <fullName evidence="6">AraC family transcriptional regulator</fullName>
    </submittedName>
</protein>
<dbReference type="RefSeq" id="WP_268261327.1">
    <property type="nucleotide sequence ID" value="NZ_JALQCW010000045.1"/>
</dbReference>
<dbReference type="SUPFAM" id="SSF51215">
    <property type="entry name" value="Regulatory protein AraC"/>
    <property type="match status" value="1"/>
</dbReference>
<evidence type="ECO:0000313" key="8">
    <source>
        <dbReference type="Proteomes" id="UP001155059"/>
    </source>
</evidence>
<evidence type="ECO:0000313" key="7">
    <source>
        <dbReference type="EMBL" id="MCK9813420.1"/>
    </source>
</evidence>